<dbReference type="STRING" id="296587.C1E668"/>
<dbReference type="Proteomes" id="UP000002009">
    <property type="component" value="Chromosome 5"/>
</dbReference>
<dbReference type="AlphaFoldDB" id="C1E668"/>
<feature type="region of interest" description="Disordered" evidence="1">
    <location>
        <begin position="608"/>
        <end position="634"/>
    </location>
</feature>
<dbReference type="CDD" id="cd20071">
    <property type="entry name" value="SET_SMYD"/>
    <property type="match status" value="1"/>
</dbReference>
<dbReference type="Pfam" id="PF00856">
    <property type="entry name" value="SET"/>
    <property type="match status" value="1"/>
</dbReference>
<dbReference type="eggNOG" id="KOG2084">
    <property type="taxonomic scope" value="Eukaryota"/>
</dbReference>
<evidence type="ECO:0000259" key="2">
    <source>
        <dbReference type="PROSITE" id="PS50280"/>
    </source>
</evidence>
<dbReference type="InterPro" id="IPR046341">
    <property type="entry name" value="SET_dom_sf"/>
</dbReference>
<sequence length="750" mass="81131">MADTEHRFKYVFIPADESIPVEEREGIAVGSAGGDILVDLLRPHFLGGGSFVDADAARREAERHLGPEKAARLSPDRLVAATESGSTETFALVHPASTNGYRGVYLYTDECGKLKSLPENPRALELAQRCGIDVRHPFHGDAFVGAVKTSPPPMRNVSFTQHELDPGSPWMLIAPAENAVYAETFREFMSAVEGKATREELEHRRTSVTEETEGRRSRRTSEGEEIPPHGLRLRDGVSTYHASLASCVDAPVSVENSCAAGGVGVVTTRRITRGEAIWSEAPLVSIQSPSNVDEALCCGWCHRAVGDIDAYLSLTCGAIDGDAARGNGTDRASPPWIAVRSLGPSLAALAEAEGTPPIVRCKRWRNRGCKEVYCGDECARYHALAGHDVLCCSDSPLSSDGDVREEEASGGGGGDEAERAASSSASALREFFSGNDNLHMIARVVGAMASAVASGQTWDEATLRFRAFVGIPWWETSGSTGAEKRLAKRSMRLMTESAHAAELNVAREADAAAEAGDEDAFRLARDVRNVLHSFPDVLSRLGLDGVGHLLGVCDMNQLSMTIDGPMRNVCRKLLRVDEYEGADAAKQTLDVLLPIALRAQAVRDAEDAAAGKPRWGGEDRYEGDEEEEEDRYEGEVRLDETADAEDLFDASRRLFGGFKGQALFSLLCLVNHSCEPSTAARFSSWKGRAMVRLEALRDIECGEELTMSYIDESETLEERTSALASYGFACRCNKCVGEGADRSNDNSDVD</sequence>
<evidence type="ECO:0000313" key="4">
    <source>
        <dbReference type="Proteomes" id="UP000002009"/>
    </source>
</evidence>
<dbReference type="OrthoDB" id="514820at2759"/>
<dbReference type="InterPro" id="IPR044237">
    <property type="entry name" value="ATXR2-like"/>
</dbReference>
<dbReference type="Gene3D" id="2.170.270.10">
    <property type="entry name" value="SET domain"/>
    <property type="match status" value="1"/>
</dbReference>
<keyword evidence="4" id="KW-1185">Reference proteome</keyword>
<organism evidence="3 4">
    <name type="scientific">Micromonas commoda (strain RCC299 / NOUM17 / CCMP2709)</name>
    <name type="common">Picoplanktonic green alga</name>
    <dbReference type="NCBI Taxonomy" id="296587"/>
    <lineage>
        <taxon>Eukaryota</taxon>
        <taxon>Viridiplantae</taxon>
        <taxon>Chlorophyta</taxon>
        <taxon>Mamiellophyceae</taxon>
        <taxon>Mamiellales</taxon>
        <taxon>Mamiellaceae</taxon>
        <taxon>Micromonas</taxon>
    </lineage>
</organism>
<reference evidence="3 4" key="1">
    <citation type="journal article" date="2009" name="Science">
        <title>Green evolution and dynamic adaptations revealed by genomes of the marine picoeukaryotes Micromonas.</title>
        <authorList>
            <person name="Worden A.Z."/>
            <person name="Lee J.H."/>
            <person name="Mock T."/>
            <person name="Rouze P."/>
            <person name="Simmons M.P."/>
            <person name="Aerts A.L."/>
            <person name="Allen A.E."/>
            <person name="Cuvelier M.L."/>
            <person name="Derelle E."/>
            <person name="Everett M.V."/>
            <person name="Foulon E."/>
            <person name="Grimwood J."/>
            <person name="Gundlach H."/>
            <person name="Henrissat B."/>
            <person name="Napoli C."/>
            <person name="McDonald S.M."/>
            <person name="Parker M.S."/>
            <person name="Rombauts S."/>
            <person name="Salamov A."/>
            <person name="Von Dassow P."/>
            <person name="Badger J.H."/>
            <person name="Coutinho P.M."/>
            <person name="Demir E."/>
            <person name="Dubchak I."/>
            <person name="Gentemann C."/>
            <person name="Eikrem W."/>
            <person name="Gready J.E."/>
            <person name="John U."/>
            <person name="Lanier W."/>
            <person name="Lindquist E.A."/>
            <person name="Lucas S."/>
            <person name="Mayer K.F."/>
            <person name="Moreau H."/>
            <person name="Not F."/>
            <person name="Otillar R."/>
            <person name="Panaud O."/>
            <person name="Pangilinan J."/>
            <person name="Paulsen I."/>
            <person name="Piegu B."/>
            <person name="Poliakov A."/>
            <person name="Robbens S."/>
            <person name="Schmutz J."/>
            <person name="Toulza E."/>
            <person name="Wyss T."/>
            <person name="Zelensky A."/>
            <person name="Zhou K."/>
            <person name="Armbrust E.V."/>
            <person name="Bhattacharya D."/>
            <person name="Goodenough U.W."/>
            <person name="Van de Peer Y."/>
            <person name="Grigoriev I.V."/>
        </authorList>
    </citation>
    <scope>NUCLEOTIDE SEQUENCE [LARGE SCALE GENOMIC DNA]</scope>
    <source>
        <strain evidence="4">RCC299 / NOUM17</strain>
    </source>
</reference>
<dbReference type="SUPFAM" id="SSF82199">
    <property type="entry name" value="SET domain"/>
    <property type="match status" value="1"/>
</dbReference>
<dbReference type="EMBL" id="CP001326">
    <property type="protein sequence ID" value="ACO63375.1"/>
    <property type="molecule type" value="Genomic_DNA"/>
</dbReference>
<dbReference type="OMA" id="GDECARY"/>
<dbReference type="InParanoid" id="C1E668"/>
<proteinExistence type="predicted"/>
<evidence type="ECO:0000256" key="1">
    <source>
        <dbReference type="SAM" id="MobiDB-lite"/>
    </source>
</evidence>
<feature type="domain" description="SET" evidence="2">
    <location>
        <begin position="250"/>
        <end position="710"/>
    </location>
</feature>
<feature type="compositionally biased region" description="Acidic residues" evidence="1">
    <location>
        <begin position="621"/>
        <end position="632"/>
    </location>
</feature>
<dbReference type="RefSeq" id="XP_002502117.1">
    <property type="nucleotide sequence ID" value="XM_002502071.1"/>
</dbReference>
<dbReference type="PANTHER" id="PTHR47436:SF1">
    <property type="entry name" value="SET DOMAIN-CONTAINING PROTEIN"/>
    <property type="match status" value="1"/>
</dbReference>
<accession>C1E668</accession>
<protein>
    <recommendedName>
        <fullName evidence="2">SET domain-containing protein</fullName>
    </recommendedName>
</protein>
<dbReference type="PROSITE" id="PS50280">
    <property type="entry name" value="SET"/>
    <property type="match status" value="1"/>
</dbReference>
<name>C1E668_MICCC</name>
<dbReference type="GO" id="GO:0008168">
    <property type="term" value="F:methyltransferase activity"/>
    <property type="evidence" value="ECO:0007669"/>
    <property type="project" value="InterPro"/>
</dbReference>
<gene>
    <name evidence="3" type="ORF">MICPUN_100506</name>
</gene>
<evidence type="ECO:0000313" key="3">
    <source>
        <dbReference type="EMBL" id="ACO63375.1"/>
    </source>
</evidence>
<dbReference type="GeneID" id="8243786"/>
<dbReference type="PANTHER" id="PTHR47436">
    <property type="entry name" value="HISTONE-LYSINE N-METHYLTRANSFERASE ATXR2"/>
    <property type="match status" value="1"/>
</dbReference>
<feature type="region of interest" description="Disordered" evidence="1">
    <location>
        <begin position="195"/>
        <end position="231"/>
    </location>
</feature>
<dbReference type="KEGG" id="mis:MICPUN_100506"/>
<dbReference type="InterPro" id="IPR001214">
    <property type="entry name" value="SET_dom"/>
</dbReference>
<feature type="compositionally biased region" description="Basic and acidic residues" evidence="1">
    <location>
        <begin position="195"/>
        <end position="222"/>
    </location>
</feature>